<dbReference type="NCBIfam" id="TIGR01589">
    <property type="entry name" value="A_thal_3526"/>
    <property type="match status" value="1"/>
</dbReference>
<dbReference type="Pfam" id="PF09713">
    <property type="entry name" value="A_thal_3526"/>
    <property type="match status" value="1"/>
</dbReference>
<gene>
    <name evidence="1" type="ORF">MtrDRAFT_AC153128g21v2</name>
</gene>
<reference evidence="1" key="1">
    <citation type="submission" date="2004-12" db="EMBL/GenBank/DDBJ databases">
        <authorList>
            <person name="Town C.D."/>
        </authorList>
    </citation>
    <scope>NUCLEOTIDE SEQUENCE</scope>
</reference>
<dbReference type="AlphaFoldDB" id="A2Q302"/>
<name>A2Q302_MEDTR</name>
<dbReference type="PANTHER" id="PTHR31871">
    <property type="entry name" value="OS02G0137100 PROTEIN"/>
    <property type="match status" value="1"/>
</dbReference>
<protein>
    <submittedName>
        <fullName evidence="1">Uncharacterized plant-specific domain 01589</fullName>
    </submittedName>
</protein>
<dbReference type="EMBL" id="AC153128">
    <property type="protein sequence ID" value="ABN08002.1"/>
    <property type="molecule type" value="Genomic_DNA"/>
</dbReference>
<dbReference type="InterPro" id="IPR006476">
    <property type="entry name" value="CHP01589_pln"/>
</dbReference>
<organism evidence="1">
    <name type="scientific">Medicago truncatula</name>
    <name type="common">Barrel medic</name>
    <name type="synonym">Medicago tribuloides</name>
    <dbReference type="NCBI Taxonomy" id="3880"/>
    <lineage>
        <taxon>Eukaryota</taxon>
        <taxon>Viridiplantae</taxon>
        <taxon>Streptophyta</taxon>
        <taxon>Embryophyta</taxon>
        <taxon>Tracheophyta</taxon>
        <taxon>Spermatophyta</taxon>
        <taxon>Magnoliopsida</taxon>
        <taxon>eudicotyledons</taxon>
        <taxon>Gunneridae</taxon>
        <taxon>Pentapetalae</taxon>
        <taxon>rosids</taxon>
        <taxon>fabids</taxon>
        <taxon>Fabales</taxon>
        <taxon>Fabaceae</taxon>
        <taxon>Papilionoideae</taxon>
        <taxon>50 kb inversion clade</taxon>
        <taxon>NPAAA clade</taxon>
        <taxon>Hologalegina</taxon>
        <taxon>IRL clade</taxon>
        <taxon>Trifolieae</taxon>
        <taxon>Medicago</taxon>
    </lineage>
</organism>
<reference evidence="1" key="2">
    <citation type="submission" date="2007-03" db="EMBL/GenBank/DDBJ databases">
        <authorList>
            <consortium name="The International Medicago Genome Annotation Group"/>
        </authorList>
    </citation>
    <scope>NUCLEOTIDE SEQUENCE</scope>
</reference>
<dbReference type="PANTHER" id="PTHR31871:SF1">
    <property type="entry name" value="HISTIDINE-TRNA LIGASE"/>
    <property type="match status" value="1"/>
</dbReference>
<sequence>MSSVSSDMARKSVKNVTYKDIEQVRNLIERCMQSYMSPKEVANSLLNEAKIEPKFTELVWQRLEEQNPEFFQAYYTRLALKKQIEEFNKLMHKQKELIDSEQAKVASLPTSNGFHYHDVSSLPTSNGTPTPATTENPACYYVSVQPAEGLNPKNMQHGWESNLSYELNNGGSSFGMVDVSAQGDCSTMHYSQNTNMGFQQGINEGIAISEPEYPSSSTRMFGIDENVLEACPIVGNTSATPIFNNGTGSPFRMVDMSAHGDFSSMHYSQNSNMGFQQGINGGMAITEPEYPSSSPSMFGVDENVMETCPIVRNASAMPIYSNGGSSFHMVEMSAHGDILSMHHSQNSNMDLQQGVNGQMAIVQPEYSSFPHMSGADRNAVETGSNVRDASAMPISGIESNSDSDNEAVMDFLNTCSSFPDLVSLFSGEPDDDPFGLYNIPETPDMLTSKVNS</sequence>
<proteinExistence type="predicted"/>
<evidence type="ECO:0000313" key="1">
    <source>
        <dbReference type="EMBL" id="ABN08002.1"/>
    </source>
</evidence>
<accession>A2Q302</accession>